<dbReference type="Pfam" id="PF02397">
    <property type="entry name" value="Bac_transf"/>
    <property type="match status" value="1"/>
</dbReference>
<dbReference type="GO" id="GO:0000271">
    <property type="term" value="P:polysaccharide biosynthetic process"/>
    <property type="evidence" value="ECO:0007669"/>
    <property type="project" value="UniProtKB-KW"/>
</dbReference>
<dbReference type="OrthoDB" id="9808602at2"/>
<dbReference type="InterPro" id="IPR003362">
    <property type="entry name" value="Bact_transf"/>
</dbReference>
<protein>
    <recommendedName>
        <fullName evidence="3">Bacterial sugar transferase domain-containing protein</fullName>
    </recommendedName>
</protein>
<proteinExistence type="inferred from homology"/>
<dbReference type="PANTHER" id="PTHR30576:SF10">
    <property type="entry name" value="SLL5057 PROTEIN"/>
    <property type="match status" value="1"/>
</dbReference>
<evidence type="ECO:0000313" key="4">
    <source>
        <dbReference type="EMBL" id="OUD10470.1"/>
    </source>
</evidence>
<dbReference type="GO" id="GO:0016780">
    <property type="term" value="F:phosphotransferase activity, for other substituted phosphate groups"/>
    <property type="evidence" value="ECO:0007669"/>
    <property type="project" value="TreeGrafter"/>
</dbReference>
<accession>A0A251X159</accession>
<evidence type="ECO:0000313" key="5">
    <source>
        <dbReference type="Proteomes" id="UP000194664"/>
    </source>
</evidence>
<dbReference type="Proteomes" id="UP000194664">
    <property type="component" value="Unassembled WGS sequence"/>
</dbReference>
<dbReference type="AlphaFoldDB" id="A0A251X159"/>
<name>A0A251X159_9RHOB</name>
<sequence length="190" mass="21613">MNRTKTFVDYAAAILLLLILIWFYPLVAIAIKLTSEGPVLFRQLRVGKDKAVFECIKFRTMTIDTPNVSTHEIRGDYVTPLGRFLRRTKIDELPQILNILRGEMSLIGPRPCLTTQDTIIAEREKRHIFCVKPGIAGLAQVYGVDMSTPVKLSRYDSIYIKNWSLKLDLKIALSMLGGKGFGDRVRKFTH</sequence>
<reference evidence="4 5" key="1">
    <citation type="submission" date="2016-12" db="EMBL/GenBank/DDBJ databases">
        <title>The draft genome sequence of HSLHS2.</title>
        <authorList>
            <person name="Hu D."/>
            <person name="Wang L."/>
            <person name="Shao Z."/>
        </authorList>
    </citation>
    <scope>NUCLEOTIDE SEQUENCE [LARGE SCALE GENOMIC DNA]</scope>
    <source>
        <strain evidence="4">MCCC 1A06712</strain>
    </source>
</reference>
<organism evidence="4 5">
    <name type="scientific">Marivivens niveibacter</name>
    <dbReference type="NCBI Taxonomy" id="1930667"/>
    <lineage>
        <taxon>Bacteria</taxon>
        <taxon>Pseudomonadati</taxon>
        <taxon>Pseudomonadota</taxon>
        <taxon>Alphaproteobacteria</taxon>
        <taxon>Rhodobacterales</taxon>
        <taxon>Paracoccaceae</taxon>
        <taxon>Marivivens group</taxon>
        <taxon>Marivivens</taxon>
    </lineage>
</organism>
<evidence type="ECO:0000259" key="3">
    <source>
        <dbReference type="Pfam" id="PF02397"/>
    </source>
</evidence>
<comment type="caution">
    <text evidence="4">The sequence shown here is derived from an EMBL/GenBank/DDBJ whole genome shotgun (WGS) entry which is preliminary data.</text>
</comment>
<feature type="domain" description="Bacterial sugar transferase" evidence="3">
    <location>
        <begin position="5"/>
        <end position="173"/>
    </location>
</feature>
<keyword evidence="2" id="KW-0270">Exopolysaccharide synthesis</keyword>
<evidence type="ECO:0000256" key="2">
    <source>
        <dbReference type="ARBA" id="ARBA00023169"/>
    </source>
</evidence>
<evidence type="ECO:0000256" key="1">
    <source>
        <dbReference type="ARBA" id="ARBA00006464"/>
    </source>
</evidence>
<keyword evidence="5" id="KW-1185">Reference proteome</keyword>
<dbReference type="EMBL" id="MSPP01000001">
    <property type="protein sequence ID" value="OUD10470.1"/>
    <property type="molecule type" value="Genomic_DNA"/>
</dbReference>
<comment type="similarity">
    <text evidence="1">Belongs to the bacterial sugar transferase family.</text>
</comment>
<dbReference type="PANTHER" id="PTHR30576">
    <property type="entry name" value="COLANIC BIOSYNTHESIS UDP-GLUCOSE LIPID CARRIER TRANSFERASE"/>
    <property type="match status" value="1"/>
</dbReference>
<gene>
    <name evidence="4" type="ORF">BVC71_02945</name>
</gene>
<dbReference type="RefSeq" id="WP_086450123.1">
    <property type="nucleotide sequence ID" value="NZ_MSPP01000001.1"/>
</dbReference>